<evidence type="ECO:0000256" key="1">
    <source>
        <dbReference type="SAM" id="MobiDB-lite"/>
    </source>
</evidence>
<dbReference type="AlphaFoldDB" id="A0A9P7VZA2"/>
<feature type="compositionally biased region" description="Pro residues" evidence="1">
    <location>
        <begin position="129"/>
        <end position="180"/>
    </location>
</feature>
<feature type="compositionally biased region" description="Pro residues" evidence="1">
    <location>
        <begin position="217"/>
        <end position="234"/>
    </location>
</feature>
<proteinExistence type="predicted"/>
<sequence>MASSALLQQIQAGKKLKKAEMNDRSAPALDTPKGGGGGGRGAISTGNSGSPSPMGGGAPQLAGLFAGGMPKLKPAGQNSPAKAPSLGKPPSIPKRDVLSPVPPPRPVPVPATPKPPARPTPTLPARSVPTPPRRVPSPPSSAPPPPRRVPSPPTSTRPPPRLPPATPSPAPPARPTPSLPPRMASPSARPLSIARPPPAIPPRGSSQLAQSPTRHVPVPPTLPGRAPPPPPPRPSSTGPPTTFGRVAPPPPSRRPPPAVGHTPPTRVRAVSEAVHQPPTLPPSRPASLVPLATRVRTTSAGGAPSGGLTNGSTLTTRKIPSPPASAGSHTFPIHDFPPPRPFQPSVKHGGLSEFSF</sequence>
<feature type="compositionally biased region" description="Pro residues" evidence="1">
    <location>
        <begin position="100"/>
        <end position="122"/>
    </location>
</feature>
<dbReference type="EMBL" id="MU250528">
    <property type="protein sequence ID" value="KAG7449160.1"/>
    <property type="molecule type" value="Genomic_DNA"/>
</dbReference>
<evidence type="ECO:0000313" key="3">
    <source>
        <dbReference type="EMBL" id="KAG7449160.1"/>
    </source>
</evidence>
<dbReference type="InterPro" id="IPR003124">
    <property type="entry name" value="WH2_dom"/>
</dbReference>
<keyword evidence="4" id="KW-1185">Reference proteome</keyword>
<feature type="domain" description="WH2" evidence="2">
    <location>
        <begin position="2"/>
        <end position="19"/>
    </location>
</feature>
<organism evidence="3 4">
    <name type="scientific">Guyanagaster necrorhizus</name>
    <dbReference type="NCBI Taxonomy" id="856835"/>
    <lineage>
        <taxon>Eukaryota</taxon>
        <taxon>Fungi</taxon>
        <taxon>Dikarya</taxon>
        <taxon>Basidiomycota</taxon>
        <taxon>Agaricomycotina</taxon>
        <taxon>Agaricomycetes</taxon>
        <taxon>Agaricomycetidae</taxon>
        <taxon>Agaricales</taxon>
        <taxon>Marasmiineae</taxon>
        <taxon>Physalacriaceae</taxon>
        <taxon>Guyanagaster</taxon>
    </lineage>
</organism>
<gene>
    <name evidence="3" type="ORF">BT62DRAFT_917786</name>
</gene>
<dbReference type="GO" id="GO:0003779">
    <property type="term" value="F:actin binding"/>
    <property type="evidence" value="ECO:0007669"/>
    <property type="project" value="InterPro"/>
</dbReference>
<feature type="compositionally biased region" description="Pro residues" evidence="1">
    <location>
        <begin position="247"/>
        <end position="258"/>
    </location>
</feature>
<evidence type="ECO:0000259" key="2">
    <source>
        <dbReference type="PROSITE" id="PS51082"/>
    </source>
</evidence>
<protein>
    <recommendedName>
        <fullName evidence="2">WH2 domain-containing protein</fullName>
    </recommendedName>
</protein>
<dbReference type="RefSeq" id="XP_043042660.1">
    <property type="nucleotide sequence ID" value="XM_043184059.1"/>
</dbReference>
<dbReference type="GeneID" id="66106356"/>
<accession>A0A9P7VZA2</accession>
<dbReference type="PRINTS" id="PR01217">
    <property type="entry name" value="PRICHEXTENSN"/>
</dbReference>
<reference evidence="3" key="1">
    <citation type="submission" date="2020-11" db="EMBL/GenBank/DDBJ databases">
        <title>Adaptations for nitrogen fixation in a non-lichenized fungal sporocarp promotes dispersal by wood-feeding termites.</title>
        <authorList>
            <consortium name="DOE Joint Genome Institute"/>
            <person name="Koch R.A."/>
            <person name="Yoon G."/>
            <person name="Arayal U."/>
            <person name="Lail K."/>
            <person name="Amirebrahimi M."/>
            <person name="Labutti K."/>
            <person name="Lipzen A."/>
            <person name="Riley R."/>
            <person name="Barry K."/>
            <person name="Henrissat B."/>
            <person name="Grigoriev I.V."/>
            <person name="Herr J.R."/>
            <person name="Aime M.C."/>
        </authorList>
    </citation>
    <scope>NUCLEOTIDE SEQUENCE</scope>
    <source>
        <strain evidence="3">MCA 3950</strain>
    </source>
</reference>
<dbReference type="OrthoDB" id="2430277at2759"/>
<dbReference type="PROSITE" id="PS51082">
    <property type="entry name" value="WH2"/>
    <property type="match status" value="1"/>
</dbReference>
<feature type="region of interest" description="Disordered" evidence="1">
    <location>
        <begin position="1"/>
        <end position="356"/>
    </location>
</feature>
<feature type="compositionally biased region" description="Polar residues" evidence="1">
    <location>
        <begin position="1"/>
        <end position="11"/>
    </location>
</feature>
<dbReference type="Proteomes" id="UP000812287">
    <property type="component" value="Unassembled WGS sequence"/>
</dbReference>
<dbReference type="Pfam" id="PF02205">
    <property type="entry name" value="WH2"/>
    <property type="match status" value="1"/>
</dbReference>
<comment type="caution">
    <text evidence="3">The sequence shown here is derived from an EMBL/GenBank/DDBJ whole genome shotgun (WGS) entry which is preliminary data.</text>
</comment>
<evidence type="ECO:0000313" key="4">
    <source>
        <dbReference type="Proteomes" id="UP000812287"/>
    </source>
</evidence>
<name>A0A9P7VZA2_9AGAR</name>
<feature type="compositionally biased region" description="Low complexity" evidence="1">
    <location>
        <begin position="181"/>
        <end position="194"/>
    </location>
</feature>